<dbReference type="HOGENOM" id="CLU_2087860_0_0_1"/>
<name>T1IXU4_STRMM</name>
<protein>
    <submittedName>
        <fullName evidence="1">Uncharacterized protein</fullName>
    </submittedName>
</protein>
<accession>T1IXU4</accession>
<proteinExistence type="predicted"/>
<dbReference type="EnsemblMetazoa" id="SMAR006039-RA">
    <property type="protein sequence ID" value="SMAR006039-PA"/>
    <property type="gene ID" value="SMAR006039"/>
</dbReference>
<evidence type="ECO:0000313" key="2">
    <source>
        <dbReference type="Proteomes" id="UP000014500"/>
    </source>
</evidence>
<keyword evidence="2" id="KW-1185">Reference proteome</keyword>
<dbReference type="AlphaFoldDB" id="T1IXU4"/>
<reference evidence="2" key="1">
    <citation type="submission" date="2011-05" db="EMBL/GenBank/DDBJ databases">
        <authorList>
            <person name="Richards S.R."/>
            <person name="Qu J."/>
            <person name="Jiang H."/>
            <person name="Jhangiani S.N."/>
            <person name="Agravi P."/>
            <person name="Goodspeed R."/>
            <person name="Gross S."/>
            <person name="Mandapat C."/>
            <person name="Jackson L."/>
            <person name="Mathew T."/>
            <person name="Pu L."/>
            <person name="Thornton R."/>
            <person name="Saada N."/>
            <person name="Wilczek-Boney K.B."/>
            <person name="Lee S."/>
            <person name="Kovar C."/>
            <person name="Wu Y."/>
            <person name="Scherer S.E."/>
            <person name="Worley K.C."/>
            <person name="Muzny D.M."/>
            <person name="Gibbs R."/>
        </authorList>
    </citation>
    <scope>NUCLEOTIDE SEQUENCE</scope>
    <source>
        <strain evidence="2">Brora</strain>
    </source>
</reference>
<sequence length="117" mass="12925">MASTVSSLNNGHTEVNRSILITKIDHKSIMTDGNPIVDLDESSMSALVSSTTSEVDLLEACQDCYVRLIKVELPTDLLKSCKDCYVRLSKLQSSDLLSTCRQCYVVVPKLNESKLVQ</sequence>
<organism evidence="1 2">
    <name type="scientific">Strigamia maritima</name>
    <name type="common">European centipede</name>
    <name type="synonym">Geophilus maritimus</name>
    <dbReference type="NCBI Taxonomy" id="126957"/>
    <lineage>
        <taxon>Eukaryota</taxon>
        <taxon>Metazoa</taxon>
        <taxon>Ecdysozoa</taxon>
        <taxon>Arthropoda</taxon>
        <taxon>Myriapoda</taxon>
        <taxon>Chilopoda</taxon>
        <taxon>Pleurostigmophora</taxon>
        <taxon>Geophilomorpha</taxon>
        <taxon>Linotaeniidae</taxon>
        <taxon>Strigamia</taxon>
    </lineage>
</organism>
<evidence type="ECO:0000313" key="1">
    <source>
        <dbReference type="EnsemblMetazoa" id="SMAR006039-PA"/>
    </source>
</evidence>
<reference evidence="1" key="2">
    <citation type="submission" date="2015-02" db="UniProtKB">
        <authorList>
            <consortium name="EnsemblMetazoa"/>
        </authorList>
    </citation>
    <scope>IDENTIFICATION</scope>
</reference>
<dbReference type="EMBL" id="JH431663">
    <property type="status" value="NOT_ANNOTATED_CDS"/>
    <property type="molecule type" value="Genomic_DNA"/>
</dbReference>
<dbReference type="Proteomes" id="UP000014500">
    <property type="component" value="Unassembled WGS sequence"/>
</dbReference>